<organism evidence="2 3">
    <name type="scientific">Streptomyces galbus</name>
    <dbReference type="NCBI Taxonomy" id="33898"/>
    <lineage>
        <taxon>Bacteria</taxon>
        <taxon>Bacillati</taxon>
        <taxon>Actinomycetota</taxon>
        <taxon>Actinomycetes</taxon>
        <taxon>Kitasatosporales</taxon>
        <taxon>Streptomycetaceae</taxon>
        <taxon>Streptomyces</taxon>
    </lineage>
</organism>
<feature type="compositionally biased region" description="Basic residues" evidence="1">
    <location>
        <begin position="187"/>
        <end position="197"/>
    </location>
</feature>
<evidence type="ECO:0000313" key="2">
    <source>
        <dbReference type="EMBL" id="TKT10322.1"/>
    </source>
</evidence>
<evidence type="ECO:0000313" key="3">
    <source>
        <dbReference type="Proteomes" id="UP000308632"/>
    </source>
</evidence>
<name>A0A4U5X6X1_STRGB</name>
<comment type="caution">
    <text evidence="2">The sequence shown here is derived from an EMBL/GenBank/DDBJ whole genome shotgun (WGS) entry which is preliminary data.</text>
</comment>
<protein>
    <submittedName>
        <fullName evidence="2">DNA primase</fullName>
    </submittedName>
</protein>
<dbReference type="Proteomes" id="UP000308632">
    <property type="component" value="Unassembled WGS sequence"/>
</dbReference>
<accession>A0A4U5X6X1</accession>
<proteinExistence type="predicted"/>
<feature type="compositionally biased region" description="Acidic residues" evidence="1">
    <location>
        <begin position="110"/>
        <end position="149"/>
    </location>
</feature>
<dbReference type="AlphaFoldDB" id="A0A4U5X6X1"/>
<dbReference type="RefSeq" id="WP_137299033.1">
    <property type="nucleotide sequence ID" value="NZ_BMVD01000001.1"/>
</dbReference>
<dbReference type="EMBL" id="SZPR01000008">
    <property type="protein sequence ID" value="TKT10322.1"/>
    <property type="molecule type" value="Genomic_DNA"/>
</dbReference>
<gene>
    <name evidence="2" type="ORF">E4U92_05070</name>
</gene>
<sequence length="212" mass="22511">MNRTGLGLAVGAGYLLGRTKKLKLAIAVGGLVAGKKLKLSPKAIGDLLSQQLKDNPQFKELGDSLRQDLRGAGKAASGAMLERQLGSLADRLHGRTAEMREQLAGGGRSDDEDEAEDRDDREAEDLDEDDEYEDDRDDRDAEDAEEADGQAEAPRKPPAKKAPAKKAPAKKAAKKAPVKRAATQKTATKKTPARKTAAKTASRGRSAGGGDR</sequence>
<feature type="region of interest" description="Disordered" evidence="1">
    <location>
        <begin position="99"/>
        <end position="212"/>
    </location>
</feature>
<evidence type="ECO:0000256" key="1">
    <source>
        <dbReference type="SAM" id="MobiDB-lite"/>
    </source>
</evidence>
<reference evidence="2 3" key="1">
    <citation type="submission" date="2019-04" db="EMBL/GenBank/DDBJ databases">
        <title>Streptomyces lasaliensis sp.nov., an Actinomycete isolated from soil which produces the polyether antibiotic lasalocid.</title>
        <authorList>
            <person name="Erwin G."/>
            <person name="Haber C."/>
        </authorList>
    </citation>
    <scope>NUCLEOTIDE SEQUENCE [LARGE SCALE GENOMIC DNA]</scope>
    <source>
        <strain evidence="2 3">DSM 40089</strain>
    </source>
</reference>
<feature type="compositionally biased region" description="Basic residues" evidence="1">
    <location>
        <begin position="157"/>
        <end position="178"/>
    </location>
</feature>